<name>A0AAD6QGB3_9ROSI</name>
<dbReference type="EMBL" id="JAQIZT010000007">
    <property type="protein sequence ID" value="KAJ6989860.1"/>
    <property type="molecule type" value="Genomic_DNA"/>
</dbReference>
<dbReference type="EMBL" id="JAQIZT010000007">
    <property type="protein sequence ID" value="KAJ6989877.1"/>
    <property type="molecule type" value="Genomic_DNA"/>
</dbReference>
<protein>
    <submittedName>
        <fullName evidence="1">Uncharacterized protein</fullName>
    </submittedName>
</protein>
<gene>
    <name evidence="1" type="ORF">NC653_018382</name>
    <name evidence="2" type="ORF">NC653_018395</name>
</gene>
<reference evidence="1" key="1">
    <citation type="journal article" date="2023" name="Mol. Ecol. Resour.">
        <title>Chromosome-level genome assembly of a triploid poplar Populus alba 'Berolinensis'.</title>
        <authorList>
            <person name="Chen S."/>
            <person name="Yu Y."/>
            <person name="Wang X."/>
            <person name="Wang S."/>
            <person name="Zhang T."/>
            <person name="Zhou Y."/>
            <person name="He R."/>
            <person name="Meng N."/>
            <person name="Wang Y."/>
            <person name="Liu W."/>
            <person name="Liu Z."/>
            <person name="Liu J."/>
            <person name="Guo Q."/>
            <person name="Huang H."/>
            <person name="Sederoff R.R."/>
            <person name="Wang G."/>
            <person name="Qu G."/>
            <person name="Chen S."/>
        </authorList>
    </citation>
    <scope>NUCLEOTIDE SEQUENCE</scope>
    <source>
        <strain evidence="1">SC-2020</strain>
    </source>
</reference>
<evidence type="ECO:0000313" key="1">
    <source>
        <dbReference type="EMBL" id="KAJ6989860.1"/>
    </source>
</evidence>
<comment type="caution">
    <text evidence="1">The sequence shown here is derived from an EMBL/GenBank/DDBJ whole genome shotgun (WGS) entry which is preliminary data.</text>
</comment>
<keyword evidence="3" id="KW-1185">Reference proteome</keyword>
<evidence type="ECO:0000313" key="3">
    <source>
        <dbReference type="Proteomes" id="UP001164929"/>
    </source>
</evidence>
<organism evidence="1 3">
    <name type="scientific">Populus alba x Populus x berolinensis</name>
    <dbReference type="NCBI Taxonomy" id="444605"/>
    <lineage>
        <taxon>Eukaryota</taxon>
        <taxon>Viridiplantae</taxon>
        <taxon>Streptophyta</taxon>
        <taxon>Embryophyta</taxon>
        <taxon>Tracheophyta</taxon>
        <taxon>Spermatophyta</taxon>
        <taxon>Magnoliopsida</taxon>
        <taxon>eudicotyledons</taxon>
        <taxon>Gunneridae</taxon>
        <taxon>Pentapetalae</taxon>
        <taxon>rosids</taxon>
        <taxon>fabids</taxon>
        <taxon>Malpighiales</taxon>
        <taxon>Salicaceae</taxon>
        <taxon>Saliceae</taxon>
        <taxon>Populus</taxon>
    </lineage>
</organism>
<sequence>MEMQEGMVCMEVVVVNCRGRSRQRARMNGKSQPKRTSAKARLWPRQIHNLVLLFDAYNDGHLTSP</sequence>
<dbReference type="AlphaFoldDB" id="A0AAD6QGB3"/>
<evidence type="ECO:0000313" key="2">
    <source>
        <dbReference type="EMBL" id="KAJ6989877.1"/>
    </source>
</evidence>
<proteinExistence type="predicted"/>
<accession>A0AAD6QGB3</accession>
<dbReference type="Proteomes" id="UP001164929">
    <property type="component" value="Chromosome 7"/>
</dbReference>